<protein>
    <submittedName>
        <fullName evidence="1">Uncharacterized protein</fullName>
    </submittedName>
</protein>
<dbReference type="AlphaFoldDB" id="A0A3S5FHF9"/>
<reference evidence="1" key="1">
    <citation type="submission" date="2018-11" db="EMBL/GenBank/DDBJ databases">
        <authorList>
            <consortium name="Pathogen Informatics"/>
        </authorList>
    </citation>
    <scope>NUCLEOTIDE SEQUENCE</scope>
</reference>
<feature type="non-terminal residue" evidence="1">
    <location>
        <position position="163"/>
    </location>
</feature>
<evidence type="ECO:0000313" key="1">
    <source>
        <dbReference type="EMBL" id="VEL44237.1"/>
    </source>
</evidence>
<comment type="caution">
    <text evidence="1">The sequence shown here is derived from an EMBL/GenBank/DDBJ whole genome shotgun (WGS) entry which is preliminary data.</text>
</comment>
<organism evidence="1 2">
    <name type="scientific">Protopolystoma xenopodis</name>
    <dbReference type="NCBI Taxonomy" id="117903"/>
    <lineage>
        <taxon>Eukaryota</taxon>
        <taxon>Metazoa</taxon>
        <taxon>Spiralia</taxon>
        <taxon>Lophotrochozoa</taxon>
        <taxon>Platyhelminthes</taxon>
        <taxon>Monogenea</taxon>
        <taxon>Polyopisthocotylea</taxon>
        <taxon>Polystomatidea</taxon>
        <taxon>Polystomatidae</taxon>
        <taxon>Protopolystoma</taxon>
    </lineage>
</organism>
<gene>
    <name evidence="1" type="ORF">PXEA_LOCUS37677</name>
</gene>
<sequence length="163" mass="17151">MMHRVSAEAFAGEVEISEIEPDGRLSEAMGLEVSSARVFLQQTPHQKSLQTSSGCSRDWILSSGNCLARPGSSVAADTALPPTQTTDSAIGADPRGGLGLLSSRRRSAVAVAADLHRRRDGLDVEAGSLQTPSPPTTGQTGFAHVCSLYEDVLAVSFDATHFQ</sequence>
<keyword evidence="2" id="KW-1185">Reference proteome</keyword>
<evidence type="ECO:0000313" key="2">
    <source>
        <dbReference type="Proteomes" id="UP000784294"/>
    </source>
</evidence>
<accession>A0A3S5FHF9</accession>
<proteinExistence type="predicted"/>
<name>A0A3S5FHF9_9PLAT</name>
<dbReference type="EMBL" id="CAAALY010292510">
    <property type="protein sequence ID" value="VEL44237.1"/>
    <property type="molecule type" value="Genomic_DNA"/>
</dbReference>
<dbReference type="Proteomes" id="UP000784294">
    <property type="component" value="Unassembled WGS sequence"/>
</dbReference>